<dbReference type="EMBL" id="JACGCM010002890">
    <property type="protein sequence ID" value="KAF6134164.1"/>
    <property type="molecule type" value="Genomic_DNA"/>
</dbReference>
<feature type="coiled-coil region" evidence="1">
    <location>
        <begin position="316"/>
        <end position="401"/>
    </location>
</feature>
<keyword evidence="4" id="KW-1185">Reference proteome</keyword>
<evidence type="ECO:0000313" key="4">
    <source>
        <dbReference type="Proteomes" id="UP000541444"/>
    </source>
</evidence>
<feature type="compositionally biased region" description="Polar residues" evidence="2">
    <location>
        <begin position="154"/>
        <end position="164"/>
    </location>
</feature>
<dbReference type="InterPro" id="IPR022092">
    <property type="entry name" value="TMF_DNA-bd"/>
</dbReference>
<gene>
    <name evidence="3" type="ORF">GIB67_013561</name>
</gene>
<evidence type="ECO:0000313" key="3">
    <source>
        <dbReference type="EMBL" id="KAF6134164.1"/>
    </source>
</evidence>
<dbReference type="PANTHER" id="PTHR47347:SF2">
    <property type="entry name" value="GOLGIN CANDIDATE 5"/>
    <property type="match status" value="1"/>
</dbReference>
<feature type="compositionally biased region" description="Basic and acidic residues" evidence="2">
    <location>
        <begin position="208"/>
        <end position="217"/>
    </location>
</feature>
<feature type="coiled-coil region" evidence="1">
    <location>
        <begin position="433"/>
        <end position="467"/>
    </location>
</feature>
<evidence type="ECO:0008006" key="5">
    <source>
        <dbReference type="Google" id="ProtNLM"/>
    </source>
</evidence>
<dbReference type="Pfam" id="PF12329">
    <property type="entry name" value="TMF_DNA_bd"/>
    <property type="match status" value="1"/>
</dbReference>
<name>A0A7J7KV23_9MAGN</name>
<dbReference type="OrthoDB" id="74178at2759"/>
<proteinExistence type="predicted"/>
<accession>A0A7J7KV23</accession>
<protein>
    <recommendedName>
        <fullName evidence="5">Golgin candidate 5</fullName>
    </recommendedName>
</protein>
<dbReference type="PANTHER" id="PTHR47347">
    <property type="entry name" value="GOLGIN CANDIDATE 5"/>
    <property type="match status" value="1"/>
</dbReference>
<keyword evidence="1" id="KW-0175">Coiled coil</keyword>
<evidence type="ECO:0000256" key="2">
    <source>
        <dbReference type="SAM" id="MobiDB-lite"/>
    </source>
</evidence>
<dbReference type="AlphaFoldDB" id="A0A7J7KV23"/>
<feature type="compositionally biased region" description="Basic and acidic residues" evidence="2">
    <location>
        <begin position="122"/>
        <end position="132"/>
    </location>
</feature>
<evidence type="ECO:0000256" key="1">
    <source>
        <dbReference type="SAM" id="Coils"/>
    </source>
</evidence>
<sequence length="478" mass="53534">MAWLGKVSLGNFPDLAGAVNKFSESVKNIEKNFDNALGLEEKGDSSEASGLWPSATDRKALFEPMMAFMGHKSEENSVESSEEVESLEYPSPIEQNKEVFTDEVPSSITEQTSSPEQENEESESKGETKNTDPDETEAESQLLESKKSDPTVINVETHNSFSHLQQEESTKLASSEISEPEESKSQDQVEIISPVSDESHSDINILEQKLEAEDIIEKSSPVQLEELDAREAGDEIDSNPTSTSILKEESTSELVSNNSSDPSSPEMVAEVVGHESGSLLNTSERNKVNDFDVDTKDQRLSSGTNVSDTIDSDINLEKVKMEMKMMEAALQGAARQAQAKADEIEKLMIENEQLKTIIEDLKRKSNEAESESLRDEYHQRVASLERKVYALTKERDTLRREQNKKSDAASLLKEKDEIINQVMAEGESLSKKQAAQESQIRKLRAQIREFEEEKKGLVTKLQVLQGKNMFLYRYSFDE</sequence>
<comment type="caution">
    <text evidence="3">The sequence shown here is derived from an EMBL/GenBank/DDBJ whole genome shotgun (WGS) entry which is preliminary data.</text>
</comment>
<feature type="compositionally biased region" description="Polar residues" evidence="2">
    <location>
        <begin position="252"/>
        <end position="263"/>
    </location>
</feature>
<feature type="region of interest" description="Disordered" evidence="2">
    <location>
        <begin position="71"/>
        <end position="266"/>
    </location>
</feature>
<organism evidence="3 4">
    <name type="scientific">Kingdonia uniflora</name>
    <dbReference type="NCBI Taxonomy" id="39325"/>
    <lineage>
        <taxon>Eukaryota</taxon>
        <taxon>Viridiplantae</taxon>
        <taxon>Streptophyta</taxon>
        <taxon>Embryophyta</taxon>
        <taxon>Tracheophyta</taxon>
        <taxon>Spermatophyta</taxon>
        <taxon>Magnoliopsida</taxon>
        <taxon>Ranunculales</taxon>
        <taxon>Circaeasteraceae</taxon>
        <taxon>Kingdonia</taxon>
    </lineage>
</organism>
<reference evidence="3 4" key="1">
    <citation type="journal article" date="2020" name="IScience">
        <title>Genome Sequencing of the Endangered Kingdonia uniflora (Circaeasteraceae, Ranunculales) Reveals Potential Mechanisms of Evolutionary Specialization.</title>
        <authorList>
            <person name="Sun Y."/>
            <person name="Deng T."/>
            <person name="Zhang A."/>
            <person name="Moore M.J."/>
            <person name="Landis J.B."/>
            <person name="Lin N."/>
            <person name="Zhang H."/>
            <person name="Zhang X."/>
            <person name="Huang J."/>
            <person name="Zhang X."/>
            <person name="Sun H."/>
            <person name="Wang H."/>
        </authorList>
    </citation>
    <scope>NUCLEOTIDE SEQUENCE [LARGE SCALE GENOMIC DNA]</scope>
    <source>
        <strain evidence="3">TB1705</strain>
        <tissue evidence="3">Leaf</tissue>
    </source>
</reference>
<dbReference type="Proteomes" id="UP000541444">
    <property type="component" value="Unassembled WGS sequence"/>
</dbReference>
<feature type="compositionally biased region" description="Acidic residues" evidence="2">
    <location>
        <begin position="76"/>
        <end position="86"/>
    </location>
</feature>